<dbReference type="PANTHER" id="PTHR39569">
    <property type="entry name" value="INORGANIC TRIPHOSPHATASE"/>
    <property type="match status" value="1"/>
</dbReference>
<dbReference type="OrthoDB" id="3034217at2"/>
<dbReference type="Gene3D" id="2.40.320.10">
    <property type="entry name" value="Hypothetical Protein Pfu-838710-001"/>
    <property type="match status" value="1"/>
</dbReference>
<dbReference type="Pfam" id="PF01928">
    <property type="entry name" value="CYTH"/>
    <property type="match status" value="1"/>
</dbReference>
<accession>A0A432VQD0</accession>
<sequence length="236" mass="26286">MTGSSLEVELKFLISKDSIAALQGYLSTICEPSETLQLANIYFDTPDGVCHKNRMGLRIRRWNDQCEQTIKMAGKVSGEVSERPEYTTPCKQELPDLTLFPADIWPTGFAVKAINANLQEQFRTDFQRQRWLFQADNLHVEVALDQGTVKAGGLVEPICEVEFELLAGDFQALANFVADVRQHVPLAPGTQSKAQRGYLLLERALQGTKSLDASMQSLDANMQSLDADMPHNHQSS</sequence>
<evidence type="ECO:0000313" key="2">
    <source>
        <dbReference type="EMBL" id="RUO18394.1"/>
    </source>
</evidence>
<dbReference type="Proteomes" id="UP000288212">
    <property type="component" value="Unassembled WGS sequence"/>
</dbReference>
<dbReference type="GO" id="GO:0046872">
    <property type="term" value="F:metal ion binding"/>
    <property type="evidence" value="ECO:0007669"/>
    <property type="project" value="TreeGrafter"/>
</dbReference>
<dbReference type="PROSITE" id="PS51707">
    <property type="entry name" value="CYTH"/>
    <property type="match status" value="1"/>
</dbReference>
<comment type="caution">
    <text evidence="2">The sequence shown here is derived from an EMBL/GenBank/DDBJ whole genome shotgun (WGS) entry which is preliminary data.</text>
</comment>
<feature type="domain" description="CYTH" evidence="1">
    <location>
        <begin position="5"/>
        <end position="204"/>
    </location>
</feature>
<dbReference type="RefSeq" id="WP_126794162.1">
    <property type="nucleotide sequence ID" value="NZ_PIPI01000009.1"/>
</dbReference>
<gene>
    <name evidence="2" type="ORF">CWE06_11100</name>
</gene>
<dbReference type="GO" id="GO:0050355">
    <property type="term" value="F:inorganic triphosphate phosphatase activity"/>
    <property type="evidence" value="ECO:0007669"/>
    <property type="project" value="InterPro"/>
</dbReference>
<dbReference type="EMBL" id="PIPI01000009">
    <property type="protein sequence ID" value="RUO18394.1"/>
    <property type="molecule type" value="Genomic_DNA"/>
</dbReference>
<reference evidence="2 3" key="1">
    <citation type="journal article" date="2011" name="Front. Microbiol.">
        <title>Genomic signatures of strain selection and enhancement in Bacillus atrophaeus var. globigii, a historical biowarfare simulant.</title>
        <authorList>
            <person name="Gibbons H.S."/>
            <person name="Broomall S.M."/>
            <person name="McNew L.A."/>
            <person name="Daligault H."/>
            <person name="Chapman C."/>
            <person name="Bruce D."/>
            <person name="Karavis M."/>
            <person name="Krepps M."/>
            <person name="McGregor P.A."/>
            <person name="Hong C."/>
            <person name="Park K.H."/>
            <person name="Akmal A."/>
            <person name="Feldman A."/>
            <person name="Lin J.S."/>
            <person name="Chang W.E."/>
            <person name="Higgs B.W."/>
            <person name="Demirev P."/>
            <person name="Lindquist J."/>
            <person name="Liem A."/>
            <person name="Fochler E."/>
            <person name="Read T.D."/>
            <person name="Tapia R."/>
            <person name="Johnson S."/>
            <person name="Bishop-Lilly K.A."/>
            <person name="Detter C."/>
            <person name="Han C."/>
            <person name="Sozhamannan S."/>
            <person name="Rosenzweig C.N."/>
            <person name="Skowronski E.W."/>
        </authorList>
    </citation>
    <scope>NUCLEOTIDE SEQUENCE [LARGE SCALE GENOMIC DNA]</scope>
    <source>
        <strain evidence="2 3">AK5</strain>
    </source>
</reference>
<dbReference type="InterPro" id="IPR023577">
    <property type="entry name" value="CYTH_domain"/>
</dbReference>
<evidence type="ECO:0000313" key="3">
    <source>
        <dbReference type="Proteomes" id="UP000288212"/>
    </source>
</evidence>
<evidence type="ECO:0000259" key="1">
    <source>
        <dbReference type="PROSITE" id="PS51707"/>
    </source>
</evidence>
<dbReference type="InterPro" id="IPR033469">
    <property type="entry name" value="CYTH-like_dom_sf"/>
</dbReference>
<organism evidence="2 3">
    <name type="scientific">Aliidiomarina haloalkalitolerans</name>
    <dbReference type="NCBI Taxonomy" id="859059"/>
    <lineage>
        <taxon>Bacteria</taxon>
        <taxon>Pseudomonadati</taxon>
        <taxon>Pseudomonadota</taxon>
        <taxon>Gammaproteobacteria</taxon>
        <taxon>Alteromonadales</taxon>
        <taxon>Idiomarinaceae</taxon>
        <taxon>Aliidiomarina</taxon>
    </lineage>
</organism>
<keyword evidence="3" id="KW-1185">Reference proteome</keyword>
<dbReference type="InterPro" id="IPR039013">
    <property type="entry name" value="YgiF"/>
</dbReference>
<proteinExistence type="predicted"/>
<dbReference type="PANTHER" id="PTHR39569:SF1">
    <property type="entry name" value="INORGANIC TRIPHOSPHATASE"/>
    <property type="match status" value="1"/>
</dbReference>
<dbReference type="SUPFAM" id="SSF55154">
    <property type="entry name" value="CYTH-like phosphatases"/>
    <property type="match status" value="1"/>
</dbReference>
<name>A0A432VQD0_9GAMM</name>
<dbReference type="CDD" id="cd07756">
    <property type="entry name" value="CYTH-like_Pase_CHAD"/>
    <property type="match status" value="1"/>
</dbReference>
<dbReference type="SMART" id="SM01118">
    <property type="entry name" value="CYTH"/>
    <property type="match status" value="1"/>
</dbReference>
<protein>
    <recommendedName>
        <fullName evidence="1">CYTH domain-containing protein</fullName>
    </recommendedName>
</protein>
<dbReference type="AlphaFoldDB" id="A0A432VQD0"/>